<dbReference type="EMBL" id="CP000746">
    <property type="protein sequence ID" value="ABR74153.1"/>
    <property type="molecule type" value="Genomic_DNA"/>
</dbReference>
<dbReference type="InterPro" id="IPR051926">
    <property type="entry name" value="Ala_Aminotransferase"/>
</dbReference>
<evidence type="ECO:0000256" key="5">
    <source>
        <dbReference type="ARBA" id="ARBA00022679"/>
    </source>
</evidence>
<dbReference type="PANTHER" id="PTHR43488">
    <property type="entry name" value="GLUTAMATE-PYRUVATE AMINOTRANSFERASE ALAA"/>
    <property type="match status" value="1"/>
</dbReference>
<keyword evidence="6" id="KW-0663">Pyridoxal phosphate</keyword>
<dbReference type="FunFam" id="3.40.640.10:FF:000019">
    <property type="entry name" value="Pyridoxal phosphate-dependent aminotransferase"/>
    <property type="match status" value="1"/>
</dbReference>
<protein>
    <recommendedName>
        <fullName evidence="11">Glutamate-pyruvate aminotransferase AlaA</fullName>
        <ecNumber evidence="7">2.6.1.2</ecNumber>
    </recommendedName>
</protein>
<dbReference type="InterPro" id="IPR015424">
    <property type="entry name" value="PyrdxlP-dep_Trfase"/>
</dbReference>
<dbReference type="OrthoDB" id="9803354at2"/>
<evidence type="ECO:0000256" key="4">
    <source>
        <dbReference type="ARBA" id="ARBA00022576"/>
    </source>
</evidence>
<dbReference type="Gene3D" id="3.90.1150.10">
    <property type="entry name" value="Aspartate Aminotransferase, domain 1"/>
    <property type="match status" value="1"/>
</dbReference>
<comment type="catalytic activity">
    <reaction evidence="8">
        <text>L-alanine + 2-oxoglutarate = pyruvate + L-glutamate</text>
        <dbReference type="Rhea" id="RHEA:19453"/>
        <dbReference type="ChEBI" id="CHEBI:15361"/>
        <dbReference type="ChEBI" id="CHEBI:16810"/>
        <dbReference type="ChEBI" id="CHEBI:29985"/>
        <dbReference type="ChEBI" id="CHEBI:57972"/>
        <dbReference type="EC" id="2.6.1.2"/>
    </reaction>
    <physiologicalReaction direction="right-to-left" evidence="8">
        <dbReference type="Rhea" id="RHEA:19455"/>
    </physiologicalReaction>
</comment>
<dbReference type="InterPro" id="IPR004839">
    <property type="entry name" value="Aminotransferase_I/II_large"/>
</dbReference>
<dbReference type="SUPFAM" id="SSF53383">
    <property type="entry name" value="PLP-dependent transferases"/>
    <property type="match status" value="1"/>
</dbReference>
<dbReference type="eggNOG" id="COG0436">
    <property type="taxonomic scope" value="Bacteria"/>
</dbReference>
<proteinExistence type="inferred from homology"/>
<dbReference type="AlphaFoldDB" id="A6VMF6"/>
<dbReference type="GO" id="GO:0004021">
    <property type="term" value="F:L-alanine:2-oxoglutarate aminotransferase activity"/>
    <property type="evidence" value="ECO:0007669"/>
    <property type="project" value="UniProtKB-EC"/>
</dbReference>
<evidence type="ECO:0000256" key="11">
    <source>
        <dbReference type="ARBA" id="ARBA00070476"/>
    </source>
</evidence>
<evidence type="ECO:0000256" key="9">
    <source>
        <dbReference type="ARBA" id="ARBA00057611"/>
    </source>
</evidence>
<dbReference type="InterPro" id="IPR015422">
    <property type="entry name" value="PyrdxlP-dep_Trfase_small"/>
</dbReference>
<evidence type="ECO:0000256" key="3">
    <source>
        <dbReference type="ARBA" id="ARBA00011738"/>
    </source>
</evidence>
<dbReference type="HOGENOM" id="CLU_017584_4_2_6"/>
<dbReference type="PANTHER" id="PTHR43488:SF2">
    <property type="entry name" value="GLUTAMATE-PYRUVATE AMINOTRANSFERASE ALAA"/>
    <property type="match status" value="1"/>
</dbReference>
<gene>
    <name evidence="13" type="ordered locus">Asuc_0783</name>
</gene>
<dbReference type="Gene3D" id="3.40.640.10">
    <property type="entry name" value="Type I PLP-dependent aspartate aminotransferase-like (Major domain)"/>
    <property type="match status" value="1"/>
</dbReference>
<evidence type="ECO:0000256" key="10">
    <source>
        <dbReference type="ARBA" id="ARBA00060661"/>
    </source>
</evidence>
<dbReference type="InterPro" id="IPR015421">
    <property type="entry name" value="PyrdxlP-dep_Trfase_major"/>
</dbReference>
<reference evidence="14" key="1">
    <citation type="journal article" date="2010" name="BMC Genomics">
        <title>A genomic perspective on the potential of Actinobacillus succinogenes for industrial succinate production.</title>
        <authorList>
            <person name="McKinlay J.B."/>
            <person name="Laivenieks M."/>
            <person name="Schindler B.D."/>
            <person name="McKinlay A.A."/>
            <person name="Siddaramappa S."/>
            <person name="Challacombe J.F."/>
            <person name="Lowry S.R."/>
            <person name="Clum A."/>
            <person name="Lapidus A.L."/>
            <person name="Burkhart K.B."/>
            <person name="Harkins V."/>
            <person name="Vieille C."/>
        </authorList>
    </citation>
    <scope>NUCLEOTIDE SEQUENCE [LARGE SCALE GENOMIC DNA]</scope>
    <source>
        <strain evidence="14">ATCC 55618 / DSM 22257 / CCUG 43843 / 130Z</strain>
    </source>
</reference>
<dbReference type="STRING" id="339671.Asuc_0783"/>
<keyword evidence="14" id="KW-1185">Reference proteome</keyword>
<evidence type="ECO:0000256" key="6">
    <source>
        <dbReference type="ARBA" id="ARBA00022898"/>
    </source>
</evidence>
<sequence>MTFFPKSDKLEHVCYDIRGPVHQEALRLEEEGNKILKLNIGNTAAFGFEAPDEVLVDIMRNIATSQGYCDSKGLYSARKAIVQYYQSKGIMGATVNDVYIGNGASELITMAMQALLNNDDEVLVPMPDYPLWTAAVTLAGGKAIHYLCDEEQDWFPSVEDIKSKVTSRTKAIVIINPNNPTGAVYSKELLQDIVEVARQNGLLIFADEIYDKITYDDAVHYHIAALAPDLLTITLNGLSKAYRVCGFRQGWMILNGPKAQAKGYIEGLDMIASMRLCANVPMQHAIQTALGGYQSINEFIVPGGRLYDQRERAYQLLNDIPGVSCVKPKGALYMFPKIDIERFNIYDDEKMVLDLLRQEKVLLVHGRGFNWHKPDHFRLVFLPHIQTLEDALGKFARFLSTYRQ</sequence>
<dbReference type="Pfam" id="PF00155">
    <property type="entry name" value="Aminotran_1_2"/>
    <property type="match status" value="1"/>
</dbReference>
<comment type="subunit">
    <text evidence="3">Homodimer.</text>
</comment>
<dbReference type="EC" id="2.6.1.2" evidence="7"/>
<evidence type="ECO:0000313" key="14">
    <source>
        <dbReference type="Proteomes" id="UP000001114"/>
    </source>
</evidence>
<accession>A6VMF6</accession>
<comment type="function">
    <text evidence="9">Involved in the biosynthesis of alanine. Catalyzes the transamination of pyruvate by glutamate, leading to the formation of L-alanine and 2-oxoglutarate. Is also able to catalyze the reverse reaction.</text>
</comment>
<keyword evidence="4 13" id="KW-0032">Aminotransferase</keyword>
<comment type="cofactor">
    <cofactor evidence="1">
        <name>pyridoxal 5'-phosphate</name>
        <dbReference type="ChEBI" id="CHEBI:597326"/>
    </cofactor>
</comment>
<evidence type="ECO:0000313" key="13">
    <source>
        <dbReference type="EMBL" id="ABR74153.1"/>
    </source>
</evidence>
<dbReference type="RefSeq" id="WP_012072531.1">
    <property type="nucleotide sequence ID" value="NC_009655.1"/>
</dbReference>
<organism evidence="13 14">
    <name type="scientific">Actinobacillus succinogenes (strain ATCC 55618 / DSM 22257 / CCUG 43843 / 130Z)</name>
    <dbReference type="NCBI Taxonomy" id="339671"/>
    <lineage>
        <taxon>Bacteria</taxon>
        <taxon>Pseudomonadati</taxon>
        <taxon>Pseudomonadota</taxon>
        <taxon>Gammaproteobacteria</taxon>
        <taxon>Pasteurellales</taxon>
        <taxon>Pasteurellaceae</taxon>
        <taxon>Actinobacillus</taxon>
    </lineage>
</organism>
<evidence type="ECO:0000256" key="7">
    <source>
        <dbReference type="ARBA" id="ARBA00026106"/>
    </source>
</evidence>
<evidence type="ECO:0000259" key="12">
    <source>
        <dbReference type="Pfam" id="PF00155"/>
    </source>
</evidence>
<evidence type="ECO:0000256" key="2">
    <source>
        <dbReference type="ARBA" id="ARBA00007441"/>
    </source>
</evidence>
<dbReference type="CDD" id="cd00609">
    <property type="entry name" value="AAT_like"/>
    <property type="match status" value="1"/>
</dbReference>
<feature type="domain" description="Aminotransferase class I/classII large" evidence="12">
    <location>
        <begin position="35"/>
        <end position="385"/>
    </location>
</feature>
<dbReference type="KEGG" id="asu:Asuc_0783"/>
<keyword evidence="5 13" id="KW-0808">Transferase</keyword>
<comment type="similarity">
    <text evidence="2">Belongs to the class-I pyridoxal-phosphate-dependent aminotransferase family.</text>
</comment>
<dbReference type="Proteomes" id="UP000001114">
    <property type="component" value="Chromosome"/>
</dbReference>
<comment type="pathway">
    <text evidence="10">Amino-acid biosynthesis; L-alanine biosynthesis.</text>
</comment>
<evidence type="ECO:0000256" key="8">
    <source>
        <dbReference type="ARBA" id="ARBA00051882"/>
    </source>
</evidence>
<evidence type="ECO:0000256" key="1">
    <source>
        <dbReference type="ARBA" id="ARBA00001933"/>
    </source>
</evidence>
<name>A6VMF6_ACTSZ</name>
<dbReference type="GO" id="GO:0030170">
    <property type="term" value="F:pyridoxal phosphate binding"/>
    <property type="evidence" value="ECO:0007669"/>
    <property type="project" value="InterPro"/>
</dbReference>